<dbReference type="InterPro" id="IPR007049">
    <property type="entry name" value="Carb-sel_porin_OprB"/>
</dbReference>
<dbReference type="Pfam" id="PF04966">
    <property type="entry name" value="OprB"/>
    <property type="match status" value="1"/>
</dbReference>
<dbReference type="Proteomes" id="UP000831327">
    <property type="component" value="Chromosome"/>
</dbReference>
<dbReference type="InterPro" id="IPR052932">
    <property type="entry name" value="OprB_Porin"/>
</dbReference>
<feature type="signal peptide" evidence="2">
    <location>
        <begin position="1"/>
        <end position="23"/>
    </location>
</feature>
<organism evidence="3 4">
    <name type="scientific">Roseomonas fluvialis</name>
    <dbReference type="NCBI Taxonomy" id="1750527"/>
    <lineage>
        <taxon>Bacteria</taxon>
        <taxon>Pseudomonadati</taxon>
        <taxon>Pseudomonadota</taxon>
        <taxon>Alphaproteobacteria</taxon>
        <taxon>Acetobacterales</taxon>
        <taxon>Roseomonadaceae</taxon>
        <taxon>Roseomonas</taxon>
    </lineage>
</organism>
<protein>
    <submittedName>
        <fullName evidence="3">Porin</fullName>
    </submittedName>
</protein>
<evidence type="ECO:0000313" key="3">
    <source>
        <dbReference type="EMBL" id="BDG74932.1"/>
    </source>
</evidence>
<dbReference type="PANTHER" id="PTHR37944:SF1">
    <property type="entry name" value="PORIN B"/>
    <property type="match status" value="1"/>
</dbReference>
<keyword evidence="2" id="KW-0732">Signal</keyword>
<evidence type="ECO:0000256" key="1">
    <source>
        <dbReference type="ARBA" id="ARBA00008769"/>
    </source>
</evidence>
<dbReference type="Gene3D" id="2.40.160.180">
    <property type="entry name" value="Carbohydrate-selective porin OprB"/>
    <property type="match status" value="1"/>
</dbReference>
<sequence length="439" mass="46297">MRPSLPGAAIALLLALALHPASAEDAPACAEGVALAPGLCLSTEATLDSIANLRGGVRSGVAAIGQVWSDLDADFERLAGLEGWRGRASVIAIYGRQATATLTGGLAPASNIEALSTIRLFEFWLERSLGAWGSLRVGQLAADMEFATLDGARTLVSGTFGWPVALASTLPAGGPAYPLATPGIRLTLGEPDTHHGLRLGLYSGNPGGRYGADTDPQRHNRYGTTFSFSGGAFMIAEGVVGAAPPEADAPRPWVVKLGAWYHNASFDSQRYDTTGLPLADPASSGVPRRYGNNHGAYAAAEAVLWRAETQSLALFARGFAQPQDRNAVAWQVDGGMVWRGPLGRANDTAVLGISRAQVGASARGYDRDLGAFGSPTPTRRYETMIELNYDAAVIEDRLYLRPLVQVLVNPAARQPDERRSATEPLPNATLVGLRVVAKF</sequence>
<dbReference type="EMBL" id="AP025637">
    <property type="protein sequence ID" value="BDG74932.1"/>
    <property type="molecule type" value="Genomic_DNA"/>
</dbReference>
<evidence type="ECO:0000256" key="2">
    <source>
        <dbReference type="RuleBase" id="RU363072"/>
    </source>
</evidence>
<evidence type="ECO:0000313" key="4">
    <source>
        <dbReference type="Proteomes" id="UP000831327"/>
    </source>
</evidence>
<feature type="chain" id="PRO_5044949643" evidence="2">
    <location>
        <begin position="24"/>
        <end position="439"/>
    </location>
</feature>
<accession>A0ABN6P7Y4</accession>
<gene>
    <name evidence="3" type="ORF">Rmf_48610</name>
</gene>
<dbReference type="InterPro" id="IPR038673">
    <property type="entry name" value="OprB_sf"/>
</dbReference>
<dbReference type="RefSeq" id="WP_244457035.1">
    <property type="nucleotide sequence ID" value="NZ_AP025637.1"/>
</dbReference>
<reference evidence="3 4" key="1">
    <citation type="journal article" date="2016" name="Microbes Environ.">
        <title>Phylogenetically diverse aerobic anoxygenic phototrophic bacteria isolated from epilithic biofilms in Tama river, Japan.</title>
        <authorList>
            <person name="Hirose S."/>
            <person name="Matsuura K."/>
            <person name="Haruta S."/>
        </authorList>
    </citation>
    <scope>NUCLEOTIDE SEQUENCE [LARGE SCALE GENOMIC DNA]</scope>
    <source>
        <strain evidence="3 4">S08</strain>
    </source>
</reference>
<name>A0ABN6P7Y4_9PROT</name>
<comment type="similarity">
    <text evidence="1 2">Belongs to the OprB family.</text>
</comment>
<dbReference type="PANTHER" id="PTHR37944">
    <property type="entry name" value="PORIN B"/>
    <property type="match status" value="1"/>
</dbReference>
<keyword evidence="4" id="KW-1185">Reference proteome</keyword>
<proteinExistence type="inferred from homology"/>